<dbReference type="RefSeq" id="WP_089889615.1">
    <property type="nucleotide sequence ID" value="NZ_FOJG01000001.1"/>
</dbReference>
<dbReference type="Gene3D" id="3.90.1150.10">
    <property type="entry name" value="Aspartate Aminotransferase, domain 1"/>
    <property type="match status" value="1"/>
</dbReference>
<sequence length="439" mass="48891">MSLQFKNSNFYRSRIHQLIPGGAHTYTKGDDQFPDLAPAAIDHGKGAYVWDIDDNKFLDCSMGLTSVSLGHAYEPVLERVREELDKGVNFQRPSYIEMEMAEKFLSLVPCHQMIKFSKNGSTVTTAAVKLARAFTGRKLVAFPSDHPFYSYDDWFIGKSACDFGVPGEMSALSVSYASDNLESLTALFDKYPGQIACVISEPEKNFGIPENYLKDAIALAHKNGALYIVDEMITGFKTDFPGSIKKYGIEPDMATWGKGIANGFSFCALTGKKEIMEIGGIKQKGEKKLFLISTTHGGETHAIAAGLATIKEFQEKDVIGHNHRLGDYLIRQIKSVIAEYNLGEYIQIADCNWMPVFIFRNSTGQPCLGMRSLFLQEMIARGVLFQGIFVPCFSHTIEDVDYFVASFRDAVKIYTEALTAGYERFLTGSPVAPVFRKYI</sequence>
<reference evidence="5" key="1">
    <citation type="submission" date="2016-10" db="EMBL/GenBank/DDBJ databases">
        <authorList>
            <person name="Varghese N."/>
            <person name="Submissions S."/>
        </authorList>
    </citation>
    <scope>NUCLEOTIDE SEQUENCE [LARGE SCALE GENOMIC DNA]</scope>
    <source>
        <strain evidence="5">DSM 3695</strain>
    </source>
</reference>
<dbReference type="SUPFAM" id="SSF53383">
    <property type="entry name" value="PLP-dependent transferases"/>
    <property type="match status" value="1"/>
</dbReference>
<dbReference type="GO" id="GO:0030170">
    <property type="term" value="F:pyridoxal phosphate binding"/>
    <property type="evidence" value="ECO:0007669"/>
    <property type="project" value="InterPro"/>
</dbReference>
<dbReference type="OrthoDB" id="1286826at2"/>
<name>A0A1I0NPP7_9BACT</name>
<dbReference type="Gene3D" id="3.40.640.10">
    <property type="entry name" value="Type I PLP-dependent aspartate aminotransferase-like (Major domain)"/>
    <property type="match status" value="1"/>
</dbReference>
<dbReference type="InterPro" id="IPR015421">
    <property type="entry name" value="PyrdxlP-dep_Trfase_major"/>
</dbReference>
<gene>
    <name evidence="4" type="ORF">SAMN04488122_0303</name>
</gene>
<organism evidence="4 5">
    <name type="scientific">Chitinophaga arvensicola</name>
    <dbReference type="NCBI Taxonomy" id="29529"/>
    <lineage>
        <taxon>Bacteria</taxon>
        <taxon>Pseudomonadati</taxon>
        <taxon>Bacteroidota</taxon>
        <taxon>Chitinophagia</taxon>
        <taxon>Chitinophagales</taxon>
        <taxon>Chitinophagaceae</taxon>
        <taxon>Chitinophaga</taxon>
    </lineage>
</organism>
<dbReference type="InterPro" id="IPR005814">
    <property type="entry name" value="Aminotrans_3"/>
</dbReference>
<dbReference type="Proteomes" id="UP000199310">
    <property type="component" value="Unassembled WGS sequence"/>
</dbReference>
<dbReference type="Pfam" id="PF00202">
    <property type="entry name" value="Aminotran_3"/>
    <property type="match status" value="2"/>
</dbReference>
<keyword evidence="5" id="KW-1185">Reference proteome</keyword>
<keyword evidence="2 3" id="KW-0663">Pyridoxal phosphate</keyword>
<dbReference type="STRING" id="29529.SAMN04488122_0303"/>
<dbReference type="GO" id="GO:0008483">
    <property type="term" value="F:transaminase activity"/>
    <property type="evidence" value="ECO:0007669"/>
    <property type="project" value="InterPro"/>
</dbReference>
<dbReference type="PANTHER" id="PTHR43713:SF3">
    <property type="entry name" value="GLUTAMATE-1-SEMIALDEHYDE 2,1-AMINOMUTASE 1, CHLOROPLASTIC-RELATED"/>
    <property type="match status" value="1"/>
</dbReference>
<dbReference type="NCBIfam" id="NF004856">
    <property type="entry name" value="PRK06209.1"/>
    <property type="match status" value="1"/>
</dbReference>
<dbReference type="PANTHER" id="PTHR43713">
    <property type="entry name" value="GLUTAMATE-1-SEMIALDEHYDE 2,1-AMINOMUTASE"/>
    <property type="match status" value="1"/>
</dbReference>
<evidence type="ECO:0000313" key="4">
    <source>
        <dbReference type="EMBL" id="SEW03449.1"/>
    </source>
</evidence>
<comment type="cofactor">
    <cofactor evidence="1">
        <name>pyridoxal 5'-phosphate</name>
        <dbReference type="ChEBI" id="CHEBI:597326"/>
    </cofactor>
</comment>
<comment type="similarity">
    <text evidence="3">Belongs to the class-III pyridoxal-phosphate-dependent aminotransferase family.</text>
</comment>
<evidence type="ECO:0000256" key="2">
    <source>
        <dbReference type="ARBA" id="ARBA00022898"/>
    </source>
</evidence>
<dbReference type="AlphaFoldDB" id="A0A1I0NPP7"/>
<proteinExistence type="inferred from homology"/>
<accession>A0A1I0NPP7</accession>
<evidence type="ECO:0000256" key="1">
    <source>
        <dbReference type="ARBA" id="ARBA00001933"/>
    </source>
</evidence>
<evidence type="ECO:0000256" key="3">
    <source>
        <dbReference type="RuleBase" id="RU003560"/>
    </source>
</evidence>
<evidence type="ECO:0000313" key="5">
    <source>
        <dbReference type="Proteomes" id="UP000199310"/>
    </source>
</evidence>
<dbReference type="InterPro" id="IPR015422">
    <property type="entry name" value="PyrdxlP-dep_Trfase_small"/>
</dbReference>
<dbReference type="InterPro" id="IPR015424">
    <property type="entry name" value="PyrdxlP-dep_Trfase"/>
</dbReference>
<dbReference type="EMBL" id="FOJG01000001">
    <property type="protein sequence ID" value="SEW03449.1"/>
    <property type="molecule type" value="Genomic_DNA"/>
</dbReference>
<protein>
    <submittedName>
        <fullName evidence="4">Glutamate-1-semialdehyde 2,1-aminomutase</fullName>
    </submittedName>
</protein>